<evidence type="ECO:0000313" key="2">
    <source>
        <dbReference type="EMBL" id="STT75342.1"/>
    </source>
</evidence>
<dbReference type="AlphaFoldDB" id="A0A377XCY5"/>
<reference evidence="2 3" key="1">
    <citation type="submission" date="2018-06" db="EMBL/GenBank/DDBJ databases">
        <authorList>
            <consortium name="Pathogen Informatics"/>
            <person name="Doyle S."/>
        </authorList>
    </citation>
    <scope>NUCLEOTIDE SEQUENCE [LARGE SCALE GENOMIC DNA]</scope>
    <source>
        <strain evidence="2 3">NCTC5047</strain>
    </source>
</reference>
<accession>A0A377XCY5</accession>
<dbReference type="Proteomes" id="UP000254340">
    <property type="component" value="Unassembled WGS sequence"/>
</dbReference>
<feature type="region of interest" description="Disordered" evidence="1">
    <location>
        <begin position="155"/>
        <end position="177"/>
    </location>
</feature>
<dbReference type="EMBL" id="UGLH01000005">
    <property type="protein sequence ID" value="STT75342.1"/>
    <property type="molecule type" value="Genomic_DNA"/>
</dbReference>
<organism evidence="2 3">
    <name type="scientific">Klebsiella pneumoniae</name>
    <dbReference type="NCBI Taxonomy" id="573"/>
    <lineage>
        <taxon>Bacteria</taxon>
        <taxon>Pseudomonadati</taxon>
        <taxon>Pseudomonadota</taxon>
        <taxon>Gammaproteobacteria</taxon>
        <taxon>Enterobacterales</taxon>
        <taxon>Enterobacteriaceae</taxon>
        <taxon>Klebsiella/Raoultella group</taxon>
        <taxon>Klebsiella</taxon>
        <taxon>Klebsiella pneumoniae complex</taxon>
    </lineage>
</organism>
<proteinExistence type="predicted"/>
<sequence>MSTTTPTDTVVAIGQINLTGNVTPASWWRHITLPSGRPDQTAITLLAEIVYWYRPSEVRDEVTGALVGYRKRFHGDKLQRSYQAFADQFGFSKREATDALKRLRDAGLITLELRTVQTSEGMTLSNVLFVEPVPEAVLDINSMIRKSDIKNVTPVPFQRNTPSVPTEPLPRSDVDDPTLKRETYTEITTETTTEIKNIGADAGAPSPKRQKKVLFDPAGLKPENVSDEVWQDWVKFRRETRKPLTETTCTYQAKQLAGHQNADEVIRRSIAGGWQGLFPDRVPNQPPHTHVAQGGVVAPVQQGNSWCTPSDDGSAEVFINQAAIERLKRGDPPPMKIILKRMLVAGYNRGFLREGFVTWCFNKFDLRSV</sequence>
<evidence type="ECO:0000256" key="1">
    <source>
        <dbReference type="SAM" id="MobiDB-lite"/>
    </source>
</evidence>
<evidence type="ECO:0000313" key="3">
    <source>
        <dbReference type="Proteomes" id="UP000254340"/>
    </source>
</evidence>
<protein>
    <submittedName>
        <fullName evidence="2">Phage replication protein O</fullName>
    </submittedName>
</protein>
<name>A0A377XCY5_KLEPN</name>
<gene>
    <name evidence="2" type="ORF">NCTC5047_01139</name>
</gene>